<dbReference type="PRINTS" id="PR00756">
    <property type="entry name" value="ALADIPTASE"/>
</dbReference>
<gene>
    <name evidence="16" type="ORF">GCM10023226_37040</name>
</gene>
<dbReference type="InterPro" id="IPR001930">
    <property type="entry name" value="Peptidase_M1"/>
</dbReference>
<protein>
    <recommendedName>
        <fullName evidence="5">Aminopeptidase N</fullName>
        <ecNumber evidence="4">3.4.11.2</ecNumber>
    </recommendedName>
    <alternativeName>
        <fullName evidence="11">Alanine aminopeptidase</fullName>
    </alternativeName>
    <alternativeName>
        <fullName evidence="12">Lysyl aminopeptidase</fullName>
    </alternativeName>
</protein>
<feature type="signal peptide" evidence="13">
    <location>
        <begin position="1"/>
        <end position="20"/>
    </location>
</feature>
<evidence type="ECO:0000256" key="7">
    <source>
        <dbReference type="ARBA" id="ARBA00022723"/>
    </source>
</evidence>
<keyword evidence="10" id="KW-0482">Metalloprotease</keyword>
<reference evidence="17" key="1">
    <citation type="journal article" date="2019" name="Int. J. Syst. Evol. Microbiol.">
        <title>The Global Catalogue of Microorganisms (GCM) 10K type strain sequencing project: providing services to taxonomists for standard genome sequencing and annotation.</title>
        <authorList>
            <consortium name="The Broad Institute Genomics Platform"/>
            <consortium name="The Broad Institute Genome Sequencing Center for Infectious Disease"/>
            <person name="Wu L."/>
            <person name="Ma J."/>
        </authorList>
    </citation>
    <scope>NUCLEOTIDE SEQUENCE [LARGE SCALE GENOMIC DNA]</scope>
    <source>
        <strain evidence="17">JCM 18127</strain>
    </source>
</reference>
<organism evidence="16 17">
    <name type="scientific">Nocardioides nanhaiensis</name>
    <dbReference type="NCBI Taxonomy" id="1476871"/>
    <lineage>
        <taxon>Bacteria</taxon>
        <taxon>Bacillati</taxon>
        <taxon>Actinomycetota</taxon>
        <taxon>Actinomycetes</taxon>
        <taxon>Propionibacteriales</taxon>
        <taxon>Nocardioidaceae</taxon>
        <taxon>Nocardioides</taxon>
    </lineage>
</organism>
<evidence type="ECO:0000259" key="15">
    <source>
        <dbReference type="Pfam" id="PF17900"/>
    </source>
</evidence>
<comment type="similarity">
    <text evidence="3">Belongs to the peptidase M1 family.</text>
</comment>
<feature type="domain" description="Aminopeptidase N-like N-terminal" evidence="15">
    <location>
        <begin position="61"/>
        <end position="228"/>
    </location>
</feature>
<evidence type="ECO:0000256" key="10">
    <source>
        <dbReference type="ARBA" id="ARBA00023049"/>
    </source>
</evidence>
<dbReference type="PANTHER" id="PTHR11533:SF297">
    <property type="entry name" value="AMINOPEPTIDASE N"/>
    <property type="match status" value="1"/>
</dbReference>
<dbReference type="Gene3D" id="1.10.390.10">
    <property type="entry name" value="Neutral Protease Domain 2"/>
    <property type="match status" value="1"/>
</dbReference>
<evidence type="ECO:0000313" key="17">
    <source>
        <dbReference type="Proteomes" id="UP001500621"/>
    </source>
</evidence>
<keyword evidence="13" id="KW-0732">Signal</keyword>
<keyword evidence="9" id="KW-0862">Zinc</keyword>
<evidence type="ECO:0000259" key="14">
    <source>
        <dbReference type="Pfam" id="PF01433"/>
    </source>
</evidence>
<dbReference type="InterPro" id="IPR027268">
    <property type="entry name" value="Peptidase_M4/M1_CTD_sf"/>
</dbReference>
<sequence>MLLLAVLVAAAALLLPPAAAQRAASATIDDVATAAARAGASGIGDRYFPADGSGGIDVTTYDVHVRYDFARGLLAGRTRIVLRTTQALRSFGLDLLLPVQAVRVDGRPAGFSKPTRHELRVRPTRPLAQGRRVVVVVDYAGRPGELSYLGERNWLADRREVVTMNQPHMAPWWFPANDHPSDKARFDIRVSVPRGREVVSNGELVRRSVRDGVATSHWRSREPMATYLAFFAAGDFVVERGRTDGLPWVNAVSAQLPPRVRAGQQRLLRRTPGIVRWLERELGDYPFRSTGGVVTALPVYFALENQTRPTYYAGSPDDVSLVVHEQAHQWFGDSVALERWRDIWLNEGLATWLEVRYAETHGGPSGPEWLRDQYASRPAGDPFWRLRIGDPGAARIFDEAVYVRGAMTAQALRERIGAADFGVLLRRWAATHRHGNATGVQFRAMAEQVSGEDLDGFFAAWLDTASRPAPTAANGLG</sequence>
<dbReference type="SUPFAM" id="SSF55486">
    <property type="entry name" value="Metalloproteases ('zincins'), catalytic domain"/>
    <property type="match status" value="1"/>
</dbReference>
<evidence type="ECO:0000256" key="5">
    <source>
        <dbReference type="ARBA" id="ARBA00015611"/>
    </source>
</evidence>
<dbReference type="InterPro" id="IPR014782">
    <property type="entry name" value="Peptidase_M1_dom"/>
</dbReference>
<evidence type="ECO:0000256" key="1">
    <source>
        <dbReference type="ARBA" id="ARBA00000098"/>
    </source>
</evidence>
<evidence type="ECO:0000313" key="16">
    <source>
        <dbReference type="EMBL" id="GAA4695276.1"/>
    </source>
</evidence>
<evidence type="ECO:0000256" key="12">
    <source>
        <dbReference type="ARBA" id="ARBA00031533"/>
    </source>
</evidence>
<dbReference type="Pfam" id="PF17900">
    <property type="entry name" value="Peptidase_M1_N"/>
    <property type="match status" value="1"/>
</dbReference>
<dbReference type="CDD" id="cd09603">
    <property type="entry name" value="M1_APN_like"/>
    <property type="match status" value="1"/>
</dbReference>
<comment type="catalytic activity">
    <reaction evidence="1">
        <text>Release of an N-terminal amino acid, Xaa-|-Yaa- from a peptide, amide or arylamide. Xaa is preferably Ala, but may be most amino acids including Pro (slow action). When a terminal hydrophobic residue is followed by a prolyl residue, the two may be released as an intact Xaa-Pro dipeptide.</text>
        <dbReference type="EC" id="3.4.11.2"/>
    </reaction>
</comment>
<dbReference type="EMBL" id="BAABIM010000004">
    <property type="protein sequence ID" value="GAA4695276.1"/>
    <property type="molecule type" value="Genomic_DNA"/>
</dbReference>
<keyword evidence="6" id="KW-0645">Protease</keyword>
<evidence type="ECO:0000256" key="11">
    <source>
        <dbReference type="ARBA" id="ARBA00029811"/>
    </source>
</evidence>
<comment type="caution">
    <text evidence="16">The sequence shown here is derived from an EMBL/GenBank/DDBJ whole genome shotgun (WGS) entry which is preliminary data.</text>
</comment>
<dbReference type="EC" id="3.4.11.2" evidence="4"/>
<evidence type="ECO:0000256" key="6">
    <source>
        <dbReference type="ARBA" id="ARBA00022670"/>
    </source>
</evidence>
<keyword evidence="7" id="KW-0479">Metal-binding</keyword>
<dbReference type="SUPFAM" id="SSF63737">
    <property type="entry name" value="Leukotriene A4 hydrolase N-terminal domain"/>
    <property type="match status" value="1"/>
</dbReference>
<dbReference type="Gene3D" id="2.60.40.1730">
    <property type="entry name" value="tricorn interacting facor f3 domain"/>
    <property type="match status" value="1"/>
</dbReference>
<proteinExistence type="inferred from homology"/>
<evidence type="ECO:0000256" key="2">
    <source>
        <dbReference type="ARBA" id="ARBA00001947"/>
    </source>
</evidence>
<keyword evidence="8" id="KW-0378">Hydrolase</keyword>
<comment type="cofactor">
    <cofactor evidence="2">
        <name>Zn(2+)</name>
        <dbReference type="ChEBI" id="CHEBI:29105"/>
    </cofactor>
</comment>
<dbReference type="Pfam" id="PF01433">
    <property type="entry name" value="Peptidase_M1"/>
    <property type="match status" value="1"/>
</dbReference>
<name>A0ABP8WXP4_9ACTN</name>
<keyword evidence="17" id="KW-1185">Reference proteome</keyword>
<evidence type="ECO:0000256" key="9">
    <source>
        <dbReference type="ARBA" id="ARBA00022833"/>
    </source>
</evidence>
<evidence type="ECO:0000256" key="8">
    <source>
        <dbReference type="ARBA" id="ARBA00022801"/>
    </source>
</evidence>
<dbReference type="InterPro" id="IPR042097">
    <property type="entry name" value="Aminopeptidase_N-like_N_sf"/>
</dbReference>
<evidence type="ECO:0000256" key="13">
    <source>
        <dbReference type="SAM" id="SignalP"/>
    </source>
</evidence>
<dbReference type="InterPro" id="IPR050344">
    <property type="entry name" value="Peptidase_M1_aminopeptidases"/>
</dbReference>
<dbReference type="InterPro" id="IPR045357">
    <property type="entry name" value="Aminopeptidase_N-like_N"/>
</dbReference>
<dbReference type="Proteomes" id="UP001500621">
    <property type="component" value="Unassembled WGS sequence"/>
</dbReference>
<feature type="chain" id="PRO_5047122899" description="Aminopeptidase N" evidence="13">
    <location>
        <begin position="21"/>
        <end position="477"/>
    </location>
</feature>
<evidence type="ECO:0000256" key="3">
    <source>
        <dbReference type="ARBA" id="ARBA00010136"/>
    </source>
</evidence>
<accession>A0ABP8WXP4</accession>
<feature type="domain" description="Peptidase M1 membrane alanine aminopeptidase" evidence="14">
    <location>
        <begin position="318"/>
        <end position="461"/>
    </location>
</feature>
<evidence type="ECO:0000256" key="4">
    <source>
        <dbReference type="ARBA" id="ARBA00012564"/>
    </source>
</evidence>
<dbReference type="PANTHER" id="PTHR11533">
    <property type="entry name" value="PROTEASE M1 ZINC METALLOPROTEASE"/>
    <property type="match status" value="1"/>
</dbReference>